<organism evidence="1 2">
    <name type="scientific">Sulfobacillus acidophilus</name>
    <dbReference type="NCBI Taxonomy" id="53633"/>
    <lineage>
        <taxon>Bacteria</taxon>
        <taxon>Bacillati</taxon>
        <taxon>Bacillota</taxon>
        <taxon>Clostridia</taxon>
        <taxon>Eubacteriales</taxon>
        <taxon>Clostridiales Family XVII. Incertae Sedis</taxon>
        <taxon>Sulfobacillus</taxon>
    </lineage>
</organism>
<evidence type="ECO:0000313" key="2">
    <source>
        <dbReference type="Proteomes" id="UP000241848"/>
    </source>
</evidence>
<protein>
    <submittedName>
        <fullName evidence="1">Uncharacterized protein</fullName>
    </submittedName>
</protein>
<name>A0A2T2WG66_9FIRM</name>
<proteinExistence type="predicted"/>
<gene>
    <name evidence="1" type="ORF">C7B45_11750</name>
</gene>
<evidence type="ECO:0000313" key="1">
    <source>
        <dbReference type="EMBL" id="PSR21210.1"/>
    </source>
</evidence>
<dbReference type="AlphaFoldDB" id="A0A2T2WG66"/>
<reference evidence="1 2" key="1">
    <citation type="journal article" date="2014" name="BMC Genomics">
        <title>Comparison of environmental and isolate Sulfobacillus genomes reveals diverse carbon, sulfur, nitrogen, and hydrogen metabolisms.</title>
        <authorList>
            <person name="Justice N.B."/>
            <person name="Norman A."/>
            <person name="Brown C.T."/>
            <person name="Singh A."/>
            <person name="Thomas B.C."/>
            <person name="Banfield J.F."/>
        </authorList>
    </citation>
    <scope>NUCLEOTIDE SEQUENCE [LARGE SCALE GENOMIC DNA]</scope>
    <source>
        <strain evidence="1">AMDSBA3</strain>
    </source>
</reference>
<sequence length="228" mass="25903">MNTPLIDGEVLREFFGKADIFLTAEFLSKLSGDLEQRTHRVRQEFPSWPQLWDLAPATRRLSEVERTAWLPHLDAVLPAVQAGDLITVLGVTDNILNRPKWLVDWLTFWIHVANPRVAWWARWVYGATTDTGALLLVLDNPSVLHQPGVSQTYQAVQAAFEYLATLLDSTQALRPLASVYRAPVMLAVVYTVYMFTMASWKLTEEFTQVLPPFPVVVRTLLGVNRWEG</sequence>
<comment type="caution">
    <text evidence="1">The sequence shown here is derived from an EMBL/GenBank/DDBJ whole genome shotgun (WGS) entry which is preliminary data.</text>
</comment>
<dbReference type="EMBL" id="PXYV01000039">
    <property type="protein sequence ID" value="PSR21210.1"/>
    <property type="molecule type" value="Genomic_DNA"/>
</dbReference>
<accession>A0A2T2WG66</accession>
<dbReference type="Proteomes" id="UP000241848">
    <property type="component" value="Unassembled WGS sequence"/>
</dbReference>